<evidence type="ECO:0000313" key="2">
    <source>
        <dbReference type="EMBL" id="GLC52894.1"/>
    </source>
</evidence>
<feature type="compositionally biased region" description="Low complexity" evidence="1">
    <location>
        <begin position="315"/>
        <end position="334"/>
    </location>
</feature>
<dbReference type="Proteomes" id="UP001165080">
    <property type="component" value="Unassembled WGS sequence"/>
</dbReference>
<proteinExistence type="predicted"/>
<organism evidence="2 3">
    <name type="scientific">Pleodorina starrii</name>
    <dbReference type="NCBI Taxonomy" id="330485"/>
    <lineage>
        <taxon>Eukaryota</taxon>
        <taxon>Viridiplantae</taxon>
        <taxon>Chlorophyta</taxon>
        <taxon>core chlorophytes</taxon>
        <taxon>Chlorophyceae</taxon>
        <taxon>CS clade</taxon>
        <taxon>Chlamydomonadales</taxon>
        <taxon>Volvocaceae</taxon>
        <taxon>Pleodorina</taxon>
    </lineage>
</organism>
<dbReference type="AlphaFoldDB" id="A0A9W6BIR0"/>
<accession>A0A9W6BIR0</accession>
<dbReference type="EMBL" id="BRXU01000007">
    <property type="protein sequence ID" value="GLC52894.1"/>
    <property type="molecule type" value="Genomic_DNA"/>
</dbReference>
<feature type="region of interest" description="Disordered" evidence="1">
    <location>
        <begin position="402"/>
        <end position="458"/>
    </location>
</feature>
<reference evidence="2 3" key="1">
    <citation type="journal article" date="2023" name="Commun. Biol.">
        <title>Reorganization of the ancestral sex-determining regions during the evolution of trioecy in Pleodorina starrii.</title>
        <authorList>
            <person name="Takahashi K."/>
            <person name="Suzuki S."/>
            <person name="Kawai-Toyooka H."/>
            <person name="Yamamoto K."/>
            <person name="Hamaji T."/>
            <person name="Ootsuki R."/>
            <person name="Yamaguchi H."/>
            <person name="Kawachi M."/>
            <person name="Higashiyama T."/>
            <person name="Nozaki H."/>
        </authorList>
    </citation>
    <scope>NUCLEOTIDE SEQUENCE [LARGE SCALE GENOMIC DNA]</scope>
    <source>
        <strain evidence="2 3">NIES-4479</strain>
    </source>
</reference>
<name>A0A9W6BIR0_9CHLO</name>
<feature type="region of interest" description="Disordered" evidence="1">
    <location>
        <begin position="305"/>
        <end position="345"/>
    </location>
</feature>
<comment type="caution">
    <text evidence="2">The sequence shown here is derived from an EMBL/GenBank/DDBJ whole genome shotgun (WGS) entry which is preliminary data.</text>
</comment>
<feature type="compositionally biased region" description="Gly residues" evidence="1">
    <location>
        <begin position="437"/>
        <end position="447"/>
    </location>
</feature>
<evidence type="ECO:0000256" key="1">
    <source>
        <dbReference type="SAM" id="MobiDB-lite"/>
    </source>
</evidence>
<gene>
    <name evidence="2" type="primary">PLEST002477</name>
    <name evidence="2" type="ORF">PLESTB_000685400</name>
</gene>
<sequence length="480" mass="50636">MANELGVPLRPIPSVMHASPDENQTGGFELDVRHIHDERARYLGSQLARPGTCKGLLLTDGSMYVLNICASMLVLLLTSGQRWCGVGAARSRTIARTSQHESIISAVSPISTICNASAPMPSLLCKDNVTLVAFTETDPLPATRERGLKTRARRAVGAARGVVGVVRACGHRIAFRCRNRTAYPRRCLAPRAVFITAPQQPLSAMSLGQLDALRANLEAEEAGLMEKLRELWQHLSMGAHLQPAFVDPDRLAHVTRLLLSGDTDAVECDPDNDEVSGAATMTLTSQRLEAALVEVHDQIQRIAEERRRRKGLHGAAVAASEPAARHAPSPAASPRRNKPHAAGGAAAAAAGGAGAKRALSFSAGGAASSAASSAVAHGSGRADENPKRKLSLSSLSRSLMQDCDAADKHQSRDAAGGARSPRPKALARLRARLSRRGLGGGNGGGVGTEVPCSWPAREGDGAQELVDLQQLGYTQLPTQE</sequence>
<feature type="compositionally biased region" description="Basic residues" evidence="1">
    <location>
        <begin position="421"/>
        <end position="435"/>
    </location>
</feature>
<keyword evidence="3" id="KW-1185">Reference proteome</keyword>
<protein>
    <submittedName>
        <fullName evidence="2">Uncharacterized protein</fullName>
    </submittedName>
</protein>
<evidence type="ECO:0000313" key="3">
    <source>
        <dbReference type="Proteomes" id="UP001165080"/>
    </source>
</evidence>